<dbReference type="GO" id="GO:0061630">
    <property type="term" value="F:ubiquitin protein ligase activity"/>
    <property type="evidence" value="ECO:0007669"/>
    <property type="project" value="UniProtKB-EC"/>
</dbReference>
<comment type="catalytic activity">
    <reaction evidence="1">
        <text>S-ubiquitinyl-[E2 ubiquitin-conjugating enzyme]-L-cysteine + [acceptor protein]-L-lysine = [E2 ubiquitin-conjugating enzyme]-L-cysteine + N(6)-ubiquitinyl-[acceptor protein]-L-lysine.</text>
        <dbReference type="EC" id="2.3.2.27"/>
    </reaction>
</comment>
<dbReference type="GO" id="GO:0036503">
    <property type="term" value="P:ERAD pathway"/>
    <property type="evidence" value="ECO:0007669"/>
    <property type="project" value="TreeGrafter"/>
</dbReference>
<dbReference type="VEuPathDB" id="MicrosporidiaDB:AEWQ_060750"/>
<sequence>MEKENTPMNEEKRSCKICHTGDIRGDELCNPCRCSGTIKYIHRECLMSWMECSGTKKCDICHYEYKFKDIYKPDTPQILPVSIIIRGVADVGWKATIVLTWCILQMVKWMGVFYFNGYLFAVSTGLCDTDGGSGFRNSLIWLGVGIPLTWLAQVNRCLLNQIREKFGEDMRRRRRMLMNPRAILESISRESAQLERSTAVPQGEHAREIGRDLSSDSNVSTSREMAGSRNVEGVRPRRSNDPMNSFLFRPIVSGISGMTLPVSFISVIYGASRCIPTPRIHGSFGAFLSSMGLGDLYSRLVAFGVAFWAVTSCTEHARKRLGIGRIRYICIFMKIYLIILLNIFFMNLTFGLVLHYMFGNIMNKGMYALHLDNEYSSPLKMGISFIFHMSIGYTFSIVIRNIFLRFKRCFRPGVLHFIPDDEDSRMDELYEASKIGVSRILLRLVGYLAFFTLFYGAGLMVIRCACGEMGIRFSVRSFLKLSLSYKTFTMLLYSNKIFCDYVVKGLNKVVRLEARMLGMENFLYNAQMERYDKQMLMWCANKNKIFRRQHIKAREGRRPTEREICKYFNTHPSSDFAIFYVPKLFGLRCSLIITSVVLCFYGLYTGYMVIAKHIVERINAEAYIRDSGDVLLYLILAFLFRLSWIVIHVAMSGIRGEKSMLQTAGELCKHGIVNVYINTVYPLFGSLMVIVLSNDGTSISEMRPLRLFLFFFSSTSIVETILSSSPENYTFRALIRELCKINAFISVVFGIWYMYNAVTLLLGLSNGEFAVLSVVVGYTIFVSKKIGQSIQSDKGFYKRLLDENYLVERRVVNIDEE</sequence>
<accession>M1JJL9</accession>
<comment type="pathway">
    <text evidence="3">Protein modification; protein ubiquitination.</text>
</comment>
<feature type="transmembrane region" description="Helical" evidence="14">
    <location>
        <begin position="630"/>
        <end position="651"/>
    </location>
</feature>
<evidence type="ECO:0000256" key="7">
    <source>
        <dbReference type="ARBA" id="ARBA00022723"/>
    </source>
</evidence>
<dbReference type="InterPro" id="IPR011016">
    <property type="entry name" value="Znf_RING-CH"/>
</dbReference>
<evidence type="ECO:0000256" key="8">
    <source>
        <dbReference type="ARBA" id="ARBA00022771"/>
    </source>
</evidence>
<feature type="transmembrane region" description="Helical" evidence="14">
    <location>
        <begin position="734"/>
        <end position="755"/>
    </location>
</feature>
<feature type="transmembrane region" description="Helical" evidence="14">
    <location>
        <begin position="440"/>
        <end position="463"/>
    </location>
</feature>
<feature type="transmembrane region" description="Helical" evidence="14">
    <location>
        <begin position="296"/>
        <end position="314"/>
    </location>
</feature>
<dbReference type="EC" id="2.3.2.27" evidence="4"/>
<evidence type="ECO:0000256" key="3">
    <source>
        <dbReference type="ARBA" id="ARBA00004906"/>
    </source>
</evidence>
<dbReference type="AlphaFoldDB" id="M1JJL9"/>
<dbReference type="PROSITE" id="PS51292">
    <property type="entry name" value="ZF_RING_CH"/>
    <property type="match status" value="1"/>
</dbReference>
<dbReference type="VEuPathDB" id="MicrosporidiaDB:AEWR_060760"/>
<evidence type="ECO:0000256" key="1">
    <source>
        <dbReference type="ARBA" id="ARBA00000900"/>
    </source>
</evidence>
<dbReference type="SMART" id="SM00744">
    <property type="entry name" value="RINGv"/>
    <property type="match status" value="1"/>
</dbReference>
<dbReference type="PANTHER" id="PTHR13145">
    <property type="entry name" value="SSM4 PROTEIN"/>
    <property type="match status" value="1"/>
</dbReference>
<dbReference type="CDD" id="cd16495">
    <property type="entry name" value="RING_CH-C4HC3_MARCH"/>
    <property type="match status" value="1"/>
</dbReference>
<feature type="transmembrane region" description="Helical" evidence="14">
    <location>
        <begin position="761"/>
        <end position="781"/>
    </location>
</feature>
<keyword evidence="12 14" id="KW-0472">Membrane</keyword>
<evidence type="ECO:0000256" key="10">
    <source>
        <dbReference type="ARBA" id="ARBA00022833"/>
    </source>
</evidence>
<feature type="transmembrane region" description="Helical" evidence="14">
    <location>
        <begin position="246"/>
        <end position="269"/>
    </location>
</feature>
<reference evidence="16" key="1">
    <citation type="journal article" date="2013" name="Eukaryot. Cell">
        <title>Extremely Reduced Levels of Heterozygosity in the Vertebrate Pathogen Encephalitozoon cuniculi.</title>
        <authorList>
            <person name="Selman M."/>
            <person name="Sak B."/>
            <person name="Kvac M."/>
            <person name="Farinelli L."/>
            <person name="Weiss L.M."/>
            <person name="Corradi N."/>
        </authorList>
    </citation>
    <scope>NUCLEOTIDE SEQUENCE</scope>
</reference>
<evidence type="ECO:0000256" key="12">
    <source>
        <dbReference type="ARBA" id="ARBA00023136"/>
    </source>
</evidence>
<feature type="domain" description="RING-CH-type" evidence="15">
    <location>
        <begin position="7"/>
        <end position="68"/>
    </location>
</feature>
<dbReference type="Gene3D" id="3.30.40.10">
    <property type="entry name" value="Zinc/RING finger domain, C3HC4 (zinc finger)"/>
    <property type="match status" value="1"/>
</dbReference>
<dbReference type="SUPFAM" id="SSF57850">
    <property type="entry name" value="RING/U-box"/>
    <property type="match status" value="1"/>
</dbReference>
<keyword evidence="9" id="KW-0833">Ubl conjugation pathway</keyword>
<gene>
    <name evidence="16" type="ORF">ECU06_0830</name>
</gene>
<keyword evidence="10" id="KW-0862">Zinc</keyword>
<keyword evidence="7" id="KW-0479">Metal-binding</keyword>
<evidence type="ECO:0000256" key="13">
    <source>
        <dbReference type="SAM" id="MobiDB-lite"/>
    </source>
</evidence>
<comment type="subcellular location">
    <subcellularLocation>
        <location evidence="2">Membrane</location>
        <topology evidence="2">Multi-pass membrane protein</topology>
    </subcellularLocation>
</comment>
<feature type="transmembrane region" description="Helical" evidence="14">
    <location>
        <begin position="672"/>
        <end position="693"/>
    </location>
</feature>
<evidence type="ECO:0000256" key="9">
    <source>
        <dbReference type="ARBA" id="ARBA00022786"/>
    </source>
</evidence>
<protein>
    <recommendedName>
        <fullName evidence="4">RING-type E3 ubiquitin transferase</fullName>
        <ecNumber evidence="4">2.3.2.27</ecNumber>
    </recommendedName>
</protein>
<evidence type="ECO:0000256" key="14">
    <source>
        <dbReference type="SAM" id="Phobius"/>
    </source>
</evidence>
<dbReference type="GO" id="GO:0005789">
    <property type="term" value="C:endoplasmic reticulum membrane"/>
    <property type="evidence" value="ECO:0007669"/>
    <property type="project" value="TreeGrafter"/>
</dbReference>
<dbReference type="Pfam" id="PF12906">
    <property type="entry name" value="RINGv"/>
    <property type="match status" value="1"/>
</dbReference>
<keyword evidence="11 14" id="KW-1133">Transmembrane helix</keyword>
<keyword evidence="8" id="KW-0863">Zinc-finger</keyword>
<keyword evidence="6 14" id="KW-0812">Transmembrane</keyword>
<evidence type="ECO:0000313" key="16">
    <source>
        <dbReference type="EMBL" id="AGE95649.1"/>
    </source>
</evidence>
<name>M1JJL9_ENCCN</name>
<feature type="region of interest" description="Disordered" evidence="13">
    <location>
        <begin position="213"/>
        <end position="235"/>
    </location>
</feature>
<organism evidence="16">
    <name type="scientific">Encephalitozoon cuniculi</name>
    <name type="common">Microsporidian parasite</name>
    <dbReference type="NCBI Taxonomy" id="6035"/>
    <lineage>
        <taxon>Eukaryota</taxon>
        <taxon>Fungi</taxon>
        <taxon>Fungi incertae sedis</taxon>
        <taxon>Microsporidia</taxon>
        <taxon>Unikaryonidae</taxon>
        <taxon>Encephalitozoon</taxon>
    </lineage>
</organism>
<dbReference type="PANTHER" id="PTHR13145:SF0">
    <property type="entry name" value="E3 UBIQUITIN-PROTEIN LIGASE MARCHF6"/>
    <property type="match status" value="1"/>
</dbReference>
<dbReference type="VEuPathDB" id="MicrosporidiaDB:AEWD_060780"/>
<evidence type="ECO:0000256" key="5">
    <source>
        <dbReference type="ARBA" id="ARBA00022679"/>
    </source>
</evidence>
<evidence type="ECO:0000256" key="6">
    <source>
        <dbReference type="ARBA" id="ARBA00022692"/>
    </source>
</evidence>
<evidence type="ECO:0000256" key="2">
    <source>
        <dbReference type="ARBA" id="ARBA00004141"/>
    </source>
</evidence>
<dbReference type="InterPro" id="IPR013083">
    <property type="entry name" value="Znf_RING/FYVE/PHD"/>
</dbReference>
<feature type="transmembrane region" description="Helical" evidence="14">
    <location>
        <begin position="378"/>
        <end position="399"/>
    </location>
</feature>
<feature type="transmembrane region" description="Helical" evidence="14">
    <location>
        <begin position="589"/>
        <end position="610"/>
    </location>
</feature>
<dbReference type="GO" id="GO:0008270">
    <property type="term" value="F:zinc ion binding"/>
    <property type="evidence" value="ECO:0007669"/>
    <property type="project" value="UniProtKB-KW"/>
</dbReference>
<dbReference type="VEuPathDB" id="MicrosporidiaDB:M970_060760"/>
<evidence type="ECO:0000259" key="15">
    <source>
        <dbReference type="PROSITE" id="PS51292"/>
    </source>
</evidence>
<dbReference type="VEuPathDB" id="MicrosporidiaDB:ECU06_0830"/>
<dbReference type="EMBL" id="KC513609">
    <property type="protein sequence ID" value="AGE95649.1"/>
    <property type="molecule type" value="Genomic_DNA"/>
</dbReference>
<evidence type="ECO:0000256" key="11">
    <source>
        <dbReference type="ARBA" id="ARBA00022989"/>
    </source>
</evidence>
<feature type="transmembrane region" description="Helical" evidence="14">
    <location>
        <begin position="335"/>
        <end position="358"/>
    </location>
</feature>
<proteinExistence type="predicted"/>
<evidence type="ECO:0000256" key="4">
    <source>
        <dbReference type="ARBA" id="ARBA00012483"/>
    </source>
</evidence>
<keyword evidence="5" id="KW-0808">Transferase</keyword>